<evidence type="ECO:0000256" key="8">
    <source>
        <dbReference type="ARBA" id="ARBA00022723"/>
    </source>
</evidence>
<dbReference type="InterPro" id="IPR015211">
    <property type="entry name" value="Peptidase_M1_C"/>
</dbReference>
<accession>A0A521EEH6</accession>
<protein>
    <recommendedName>
        <fullName evidence="5">Aminopeptidase N</fullName>
        <ecNumber evidence="4">3.4.11.2</ecNumber>
    </recommendedName>
</protein>
<dbReference type="InterPro" id="IPR027268">
    <property type="entry name" value="Peptidase_M4/M1_CTD_sf"/>
</dbReference>
<evidence type="ECO:0000256" key="9">
    <source>
        <dbReference type="ARBA" id="ARBA00022801"/>
    </source>
</evidence>
<dbReference type="Pfam" id="PF17900">
    <property type="entry name" value="Peptidase_M1_N"/>
    <property type="match status" value="1"/>
</dbReference>
<dbReference type="EC" id="3.4.11.2" evidence="4"/>
<dbReference type="GO" id="GO:0005737">
    <property type="term" value="C:cytoplasm"/>
    <property type="evidence" value="ECO:0007669"/>
    <property type="project" value="UniProtKB-SubCell"/>
</dbReference>
<dbReference type="InterPro" id="IPR042097">
    <property type="entry name" value="Aminopeptidase_N-like_N_sf"/>
</dbReference>
<dbReference type="Gene3D" id="3.30.2010.30">
    <property type="match status" value="1"/>
</dbReference>
<dbReference type="PANTHER" id="PTHR45726">
    <property type="entry name" value="LEUKOTRIENE A-4 HYDROLASE"/>
    <property type="match status" value="1"/>
</dbReference>
<dbReference type="InterPro" id="IPR016024">
    <property type="entry name" value="ARM-type_fold"/>
</dbReference>
<dbReference type="Gene3D" id="1.10.390.10">
    <property type="entry name" value="Neutral Protease Domain 2"/>
    <property type="match status" value="1"/>
</dbReference>
<dbReference type="Gene3D" id="1.25.40.320">
    <property type="entry name" value="Peptidase M1, leukotriene A4 hydrolase/aminopeptidase C-terminal domain"/>
    <property type="match status" value="1"/>
</dbReference>
<evidence type="ECO:0000256" key="13">
    <source>
        <dbReference type="PIRSR" id="PIRSR634015-3"/>
    </source>
</evidence>
<dbReference type="InterPro" id="IPR049980">
    <property type="entry name" value="LTA4H_cat"/>
</dbReference>
<dbReference type="InterPro" id="IPR038502">
    <property type="entry name" value="M1_LTA-4_hydro/amino_C_sf"/>
</dbReference>
<organism evidence="15 16">
    <name type="scientific">Solitalea koreensis</name>
    <dbReference type="NCBI Taxonomy" id="543615"/>
    <lineage>
        <taxon>Bacteria</taxon>
        <taxon>Pseudomonadati</taxon>
        <taxon>Bacteroidota</taxon>
        <taxon>Sphingobacteriia</taxon>
        <taxon>Sphingobacteriales</taxon>
        <taxon>Sphingobacteriaceae</taxon>
        <taxon>Solitalea</taxon>
    </lineage>
</organism>
<dbReference type="SUPFAM" id="SSF55486">
    <property type="entry name" value="Metalloproteases ('zincins'), catalytic domain"/>
    <property type="match status" value="1"/>
</dbReference>
<evidence type="ECO:0000259" key="14">
    <source>
        <dbReference type="SMART" id="SM01263"/>
    </source>
</evidence>
<dbReference type="GO" id="GO:0008237">
    <property type="term" value="F:metallopeptidase activity"/>
    <property type="evidence" value="ECO:0007669"/>
    <property type="project" value="UniProtKB-KW"/>
</dbReference>
<keyword evidence="9 15" id="KW-0378">Hydrolase</keyword>
<keyword evidence="6" id="KW-0963">Cytoplasm</keyword>
<dbReference type="CDD" id="cd09599">
    <property type="entry name" value="M1_LTA4H"/>
    <property type="match status" value="1"/>
</dbReference>
<dbReference type="PRINTS" id="PR00756">
    <property type="entry name" value="ALADIPTASE"/>
</dbReference>
<feature type="binding site" evidence="13">
    <location>
        <position position="313"/>
    </location>
    <ligand>
        <name>Zn(2+)</name>
        <dbReference type="ChEBI" id="CHEBI:29105"/>
        <note>catalytic</note>
    </ligand>
</feature>
<feature type="domain" description="Peptidase M1 leukotriene A4 hydrolase/aminopeptidase C-terminal" evidence="14">
    <location>
        <begin position="480"/>
        <end position="618"/>
    </location>
</feature>
<dbReference type="EMBL" id="FXSZ01000014">
    <property type="protein sequence ID" value="SMO82323.1"/>
    <property type="molecule type" value="Genomic_DNA"/>
</dbReference>
<proteinExistence type="inferred from homology"/>
<feature type="active site" description="Proton acceptor" evidence="12">
    <location>
        <position position="314"/>
    </location>
</feature>
<name>A0A521EEH6_9SPHI</name>
<dbReference type="SUPFAM" id="SSF48371">
    <property type="entry name" value="ARM repeat"/>
    <property type="match status" value="1"/>
</dbReference>
<keyword evidence="11" id="KW-0482">Metalloprotease</keyword>
<keyword evidence="10 13" id="KW-0862">Zinc</keyword>
<evidence type="ECO:0000256" key="5">
    <source>
        <dbReference type="ARBA" id="ARBA00015611"/>
    </source>
</evidence>
<dbReference type="Gene3D" id="2.60.40.1730">
    <property type="entry name" value="tricorn interacting facor f3 domain"/>
    <property type="match status" value="1"/>
</dbReference>
<dbReference type="InterPro" id="IPR034015">
    <property type="entry name" value="M1_LTA4H"/>
</dbReference>
<evidence type="ECO:0000256" key="6">
    <source>
        <dbReference type="ARBA" id="ARBA00022490"/>
    </source>
</evidence>
<comment type="catalytic activity">
    <reaction evidence="1">
        <text>Release of an N-terminal amino acid, Xaa-|-Yaa- from a peptide, amide or arylamide. Xaa is preferably Ala, but may be most amino acids including Pro (slow action). When a terminal hydrophobic residue is followed by a prolyl residue, the two may be released as an intact Xaa-Pro dipeptide.</text>
        <dbReference type="EC" id="3.4.11.2"/>
    </reaction>
</comment>
<reference evidence="15 16" key="1">
    <citation type="submission" date="2017-05" db="EMBL/GenBank/DDBJ databases">
        <authorList>
            <person name="Varghese N."/>
            <person name="Submissions S."/>
        </authorList>
    </citation>
    <scope>NUCLEOTIDE SEQUENCE [LARGE SCALE GENOMIC DNA]</scope>
    <source>
        <strain evidence="15 16">DSM 21342</strain>
    </source>
</reference>
<feature type="binding site" evidence="13">
    <location>
        <position position="336"/>
    </location>
    <ligand>
        <name>Zn(2+)</name>
        <dbReference type="ChEBI" id="CHEBI:29105"/>
        <note>catalytic</note>
    </ligand>
</feature>
<comment type="similarity">
    <text evidence="3">Belongs to the peptidase M1 family.</text>
</comment>
<evidence type="ECO:0000256" key="12">
    <source>
        <dbReference type="PIRSR" id="PIRSR634015-1"/>
    </source>
</evidence>
<evidence type="ECO:0000313" key="15">
    <source>
        <dbReference type="EMBL" id="SMO82323.1"/>
    </source>
</evidence>
<keyword evidence="7" id="KW-0645">Protease</keyword>
<evidence type="ECO:0000256" key="2">
    <source>
        <dbReference type="ARBA" id="ARBA00004496"/>
    </source>
</evidence>
<dbReference type="Pfam" id="PF01433">
    <property type="entry name" value="Peptidase_M1"/>
    <property type="match status" value="1"/>
</dbReference>
<comment type="cofactor">
    <cofactor evidence="13">
        <name>Zn(2+)</name>
        <dbReference type="ChEBI" id="CHEBI:29105"/>
    </cofactor>
    <text evidence="13">Binds 1 zinc ion per subunit.</text>
</comment>
<dbReference type="PANTHER" id="PTHR45726:SF3">
    <property type="entry name" value="LEUKOTRIENE A-4 HYDROLASE"/>
    <property type="match status" value="1"/>
</dbReference>
<keyword evidence="15" id="KW-0031">Aminopeptidase</keyword>
<dbReference type="GO" id="GO:0006508">
    <property type="term" value="P:proteolysis"/>
    <property type="evidence" value="ECO:0007669"/>
    <property type="project" value="UniProtKB-KW"/>
</dbReference>
<dbReference type="InterPro" id="IPR045357">
    <property type="entry name" value="Aminopeptidase_N-like_N"/>
</dbReference>
<dbReference type="GO" id="GO:0008270">
    <property type="term" value="F:zinc ion binding"/>
    <property type="evidence" value="ECO:0007669"/>
    <property type="project" value="InterPro"/>
</dbReference>
<dbReference type="FunFam" id="3.30.2010.30:FF:000001">
    <property type="entry name" value="Leukotriene A(4) hydrolase"/>
    <property type="match status" value="1"/>
</dbReference>
<evidence type="ECO:0000256" key="1">
    <source>
        <dbReference type="ARBA" id="ARBA00000098"/>
    </source>
</evidence>
<dbReference type="OrthoDB" id="100605at2"/>
<evidence type="ECO:0000256" key="4">
    <source>
        <dbReference type="ARBA" id="ARBA00012564"/>
    </source>
</evidence>
<dbReference type="Proteomes" id="UP000315971">
    <property type="component" value="Unassembled WGS sequence"/>
</dbReference>
<feature type="active site" description="Proton donor" evidence="12">
    <location>
        <position position="401"/>
    </location>
</feature>
<dbReference type="Pfam" id="PF09127">
    <property type="entry name" value="Leuk-A4-hydro_C"/>
    <property type="match status" value="1"/>
</dbReference>
<feature type="binding site" evidence="13">
    <location>
        <position position="317"/>
    </location>
    <ligand>
        <name>Zn(2+)</name>
        <dbReference type="ChEBI" id="CHEBI:29105"/>
        <note>catalytic</note>
    </ligand>
</feature>
<comment type="subcellular location">
    <subcellularLocation>
        <location evidence="2">Cytoplasm</location>
    </subcellularLocation>
</comment>
<evidence type="ECO:0000256" key="3">
    <source>
        <dbReference type="ARBA" id="ARBA00010136"/>
    </source>
</evidence>
<dbReference type="PROSITE" id="PS51257">
    <property type="entry name" value="PROKAR_LIPOPROTEIN"/>
    <property type="match status" value="1"/>
</dbReference>
<dbReference type="InterPro" id="IPR014782">
    <property type="entry name" value="Peptidase_M1_dom"/>
</dbReference>
<dbReference type="AlphaFoldDB" id="A0A521EEH6"/>
<keyword evidence="8 13" id="KW-0479">Metal-binding</keyword>
<dbReference type="SUPFAM" id="SSF63737">
    <property type="entry name" value="Leukotriene A4 hydrolase N-terminal domain"/>
    <property type="match status" value="1"/>
</dbReference>
<evidence type="ECO:0000256" key="11">
    <source>
        <dbReference type="ARBA" id="ARBA00023049"/>
    </source>
</evidence>
<evidence type="ECO:0000313" key="16">
    <source>
        <dbReference type="Proteomes" id="UP000315971"/>
    </source>
</evidence>
<dbReference type="SMART" id="SM01263">
    <property type="entry name" value="Leuk-A4-hydro_C"/>
    <property type="match status" value="1"/>
</dbReference>
<evidence type="ECO:0000256" key="10">
    <source>
        <dbReference type="ARBA" id="ARBA00022833"/>
    </source>
</evidence>
<sequence>MNLKYTIVLAAGLAACKHENKPQATQQQVTTRADDAHSFSDPKQAVVKHLNLKLTVDFDKKQICGMADWAISAKKGAKTIIFDTNDLQIDSVKVDGDSTSYSLGHEDEFLGRPLNVKINSASKRVSIWYKTSSDAAALQWLNPQQTADKKYPFLFTQSEAILARSWVPCQDSPGIRFTYDAKVSVPKELMAVMSASNVTQKNTSGTYQFNQKNAIPSYLMALAVGDLEFRSLGRNTGVYAEPSVIKKAAWEFEGLQKMMDSAEKLYGKYRWGRYDVLVLPPSFPFGGMENPELTFATPTIIAGDRSLVSLLAHELAHSWSGNLVTNATWNDMWLNEGFTNYFERRIMEKMEGKNYADMLAQLGFQELQGTLQDLGATNPDTKLKLDLKGRNPDDGLTDIAYEKGYCLLRVMENAAGRERFDAFLNKYFASHAFQTITTEEFINYYYKELIKGDKALGDKIAIEKWVYEPGLPDNCPKFTSARFDEVNKALEQWINGTAASALPTNAWSSHEWLHFVRHLPENITTTQMKELDKAFHFTQSGNSEVLGAWLLLSVKKRYVAAYPALNTFLENVGRRRFILPIYKQLAASEDGKKMAKDIYSKARPNYHYVAQESIDNLLK</sequence>
<keyword evidence="16" id="KW-1185">Reference proteome</keyword>
<dbReference type="InterPro" id="IPR001930">
    <property type="entry name" value="Peptidase_M1"/>
</dbReference>
<dbReference type="GO" id="GO:0016285">
    <property type="term" value="F:alanyl aminopeptidase activity"/>
    <property type="evidence" value="ECO:0007669"/>
    <property type="project" value="UniProtKB-EC"/>
</dbReference>
<evidence type="ECO:0000256" key="7">
    <source>
        <dbReference type="ARBA" id="ARBA00022670"/>
    </source>
</evidence>
<dbReference type="RefSeq" id="WP_142604693.1">
    <property type="nucleotide sequence ID" value="NZ_FXSZ01000014.1"/>
</dbReference>
<gene>
    <name evidence="15" type="ORF">SAMN06265350_11411</name>
</gene>